<name>A0A9W9EVI8_9EURO</name>
<evidence type="ECO:0000256" key="5">
    <source>
        <dbReference type="ARBA" id="ARBA00023163"/>
    </source>
</evidence>
<comment type="caution">
    <text evidence="7">The sequence shown here is derived from an EMBL/GenBank/DDBJ whole genome shotgun (WGS) entry which is preliminary data.</text>
</comment>
<gene>
    <name evidence="7" type="ORF">N7456_012364</name>
</gene>
<dbReference type="InterPro" id="IPR052360">
    <property type="entry name" value="Transcr_Regulatory_Proteins"/>
</dbReference>
<dbReference type="GO" id="GO:0003677">
    <property type="term" value="F:DNA binding"/>
    <property type="evidence" value="ECO:0007669"/>
    <property type="project" value="UniProtKB-KW"/>
</dbReference>
<evidence type="ECO:0000256" key="6">
    <source>
        <dbReference type="ARBA" id="ARBA00023242"/>
    </source>
</evidence>
<dbReference type="PANTHER" id="PTHR36206">
    <property type="entry name" value="ASPERCRYPTIN BIOSYNTHESIS CLUSTER-SPECIFIC TRANSCRIPTION REGULATOR ATNN-RELATED"/>
    <property type="match status" value="1"/>
</dbReference>
<keyword evidence="3" id="KW-0805">Transcription regulation</keyword>
<evidence type="ECO:0000256" key="4">
    <source>
        <dbReference type="ARBA" id="ARBA00023125"/>
    </source>
</evidence>
<evidence type="ECO:0000256" key="3">
    <source>
        <dbReference type="ARBA" id="ARBA00023015"/>
    </source>
</evidence>
<dbReference type="GO" id="GO:0046872">
    <property type="term" value="F:metal ion binding"/>
    <property type="evidence" value="ECO:0007669"/>
    <property type="project" value="UniProtKB-KW"/>
</dbReference>
<reference evidence="7" key="1">
    <citation type="submission" date="2022-11" db="EMBL/GenBank/DDBJ databases">
        <authorList>
            <person name="Petersen C."/>
        </authorList>
    </citation>
    <scope>NUCLEOTIDE SEQUENCE</scope>
    <source>
        <strain evidence="7">IBT 30069</strain>
    </source>
</reference>
<dbReference type="OrthoDB" id="3145928at2759"/>
<reference evidence="7" key="2">
    <citation type="journal article" date="2023" name="IMA Fungus">
        <title>Comparative genomic study of the Penicillium genus elucidates a diverse pangenome and 15 lateral gene transfer events.</title>
        <authorList>
            <person name="Petersen C."/>
            <person name="Sorensen T."/>
            <person name="Nielsen M.R."/>
            <person name="Sondergaard T.E."/>
            <person name="Sorensen J.L."/>
            <person name="Fitzpatrick D.A."/>
            <person name="Frisvad J.C."/>
            <person name="Nielsen K.L."/>
        </authorList>
    </citation>
    <scope>NUCLEOTIDE SEQUENCE</scope>
    <source>
        <strain evidence="7">IBT 30069</strain>
    </source>
</reference>
<keyword evidence="2" id="KW-0862">Zinc</keyword>
<evidence type="ECO:0000256" key="2">
    <source>
        <dbReference type="ARBA" id="ARBA00022833"/>
    </source>
</evidence>
<keyword evidence="4" id="KW-0238">DNA-binding</keyword>
<keyword evidence="6" id="KW-0539">Nucleus</keyword>
<dbReference type="AlphaFoldDB" id="A0A9W9EVI8"/>
<keyword evidence="1" id="KW-0479">Metal-binding</keyword>
<organism evidence="7 8">
    <name type="scientific">Penicillium angulare</name>
    <dbReference type="NCBI Taxonomy" id="116970"/>
    <lineage>
        <taxon>Eukaryota</taxon>
        <taxon>Fungi</taxon>
        <taxon>Dikarya</taxon>
        <taxon>Ascomycota</taxon>
        <taxon>Pezizomycotina</taxon>
        <taxon>Eurotiomycetes</taxon>
        <taxon>Eurotiomycetidae</taxon>
        <taxon>Eurotiales</taxon>
        <taxon>Aspergillaceae</taxon>
        <taxon>Penicillium</taxon>
    </lineage>
</organism>
<accession>A0A9W9EVI8</accession>
<evidence type="ECO:0000256" key="1">
    <source>
        <dbReference type="ARBA" id="ARBA00022723"/>
    </source>
</evidence>
<dbReference type="EMBL" id="JAPQKH010000007">
    <property type="protein sequence ID" value="KAJ5088748.1"/>
    <property type="molecule type" value="Genomic_DNA"/>
</dbReference>
<proteinExistence type="predicted"/>
<protein>
    <submittedName>
        <fullName evidence="7">C6 finger domain protein</fullName>
    </submittedName>
</protein>
<keyword evidence="8" id="KW-1185">Reference proteome</keyword>
<evidence type="ECO:0000313" key="8">
    <source>
        <dbReference type="Proteomes" id="UP001149165"/>
    </source>
</evidence>
<keyword evidence="5" id="KW-0804">Transcription</keyword>
<dbReference type="Proteomes" id="UP001149165">
    <property type="component" value="Unassembled WGS sequence"/>
</dbReference>
<dbReference type="PANTHER" id="PTHR36206:SF14">
    <property type="entry name" value="ZN(2)-C6 FUNGAL-TYPE DOMAIN-CONTAINING PROTEIN-RELATED"/>
    <property type="match status" value="1"/>
</dbReference>
<evidence type="ECO:0000313" key="7">
    <source>
        <dbReference type="EMBL" id="KAJ5088748.1"/>
    </source>
</evidence>
<sequence length="287" mass="31945">MAIFIRLGSVAFITAGVPFELSIPPLELPKPCYCLPSARSFLIRLVSECLSYESAVSQYIKDFGPGKVQPLFTAQMYTLQSKLCEWKHNFDQLSINESTRLSDLGIKSTLLMIYHSLFILVSSSLRKQETEYDQFLDSFQSIVDHGESAVSATTDLCGSNPHFTFEIGVGMPLLVTALKCRDSSIRYKALSLLRRCPSTQGFYMVSHGSALAAKAIEIEESLGCNPANPDRIDEETSRLQYMTVYPQDPDFSLLVARKQPASETSGLNELTLVETRVFLSQEIAALR</sequence>